<protein>
    <recommendedName>
        <fullName evidence="3">TIR domain-containing protein</fullName>
    </recommendedName>
</protein>
<dbReference type="Proteomes" id="UP000684084">
    <property type="component" value="Unassembled WGS sequence"/>
</dbReference>
<reference evidence="1" key="1">
    <citation type="submission" date="2020-05" db="EMBL/GenBank/DDBJ databases">
        <authorList>
            <person name="Rincon C."/>
            <person name="Sanders R I."/>
            <person name="Robbins C."/>
            <person name="Chaturvedi A."/>
        </authorList>
    </citation>
    <scope>NUCLEOTIDE SEQUENCE</scope>
    <source>
        <strain evidence="1">CHB12</strain>
    </source>
</reference>
<gene>
    <name evidence="1" type="ORF">CHRIB12_LOCUS8889</name>
</gene>
<comment type="caution">
    <text evidence="1">The sequence shown here is derived from an EMBL/GenBank/DDBJ whole genome shotgun (WGS) entry which is preliminary data.</text>
</comment>
<evidence type="ECO:0000313" key="2">
    <source>
        <dbReference type="Proteomes" id="UP000684084"/>
    </source>
</evidence>
<accession>A0A915Z5M0</accession>
<organism evidence="1 2">
    <name type="scientific">Rhizophagus irregularis</name>
    <dbReference type="NCBI Taxonomy" id="588596"/>
    <lineage>
        <taxon>Eukaryota</taxon>
        <taxon>Fungi</taxon>
        <taxon>Fungi incertae sedis</taxon>
        <taxon>Mucoromycota</taxon>
        <taxon>Glomeromycotina</taxon>
        <taxon>Glomeromycetes</taxon>
        <taxon>Glomerales</taxon>
        <taxon>Glomeraceae</taxon>
        <taxon>Rhizophagus</taxon>
    </lineage>
</organism>
<evidence type="ECO:0000313" key="1">
    <source>
        <dbReference type="EMBL" id="CAB5361984.1"/>
    </source>
</evidence>
<evidence type="ECO:0008006" key="3">
    <source>
        <dbReference type="Google" id="ProtNLM"/>
    </source>
</evidence>
<dbReference type="AlphaFoldDB" id="A0A915Z5M0"/>
<sequence length="198" mass="23380">MLSPRNLEEPGYQSPRNLKETGNIDVFIAYRTSDAEKFISWNARWMERSQPLRQTGLIQEECQKPDFGRKGTLDEVTNRLPKLVFSISLTAGLRFRNEIHTCGPLWTCGITRTTGMNSFSRFSSQFLEQLFTTILNNFLWFLDDSWTIRMDVDGDTVKLYYCRLFYCFRLLDDLNNIIFFMAFEQFLGETSWFFGWET</sequence>
<dbReference type="EMBL" id="CAGKOT010000017">
    <property type="protein sequence ID" value="CAB5361984.1"/>
    <property type="molecule type" value="Genomic_DNA"/>
</dbReference>
<dbReference type="VEuPathDB" id="FungiDB:RhiirFUN_014501"/>
<name>A0A915Z5M0_9GLOM</name>
<proteinExistence type="predicted"/>
<dbReference type="OrthoDB" id="10268657at2759"/>